<gene>
    <name evidence="3 6" type="primary">gcvH</name>
    <name evidence="6" type="ORF">K8W16_07175</name>
</gene>
<accession>A0A921AW36</accession>
<dbReference type="InterPro" id="IPR033753">
    <property type="entry name" value="GCV_H/Fam206"/>
</dbReference>
<dbReference type="InterPro" id="IPR003016">
    <property type="entry name" value="2-oxoA_DH_lipoyl-BS"/>
</dbReference>
<dbReference type="Gene3D" id="2.40.50.100">
    <property type="match status" value="1"/>
</dbReference>
<evidence type="ECO:0000256" key="2">
    <source>
        <dbReference type="ARBA" id="ARBA00022823"/>
    </source>
</evidence>
<dbReference type="NCBIfam" id="TIGR00527">
    <property type="entry name" value="gcvH"/>
    <property type="match status" value="1"/>
</dbReference>
<dbReference type="InterPro" id="IPR000089">
    <property type="entry name" value="Biotin_lipoyl"/>
</dbReference>
<dbReference type="PROSITE" id="PS50968">
    <property type="entry name" value="BIOTINYL_LIPOYL"/>
    <property type="match status" value="1"/>
</dbReference>
<comment type="similarity">
    <text evidence="1 3">Belongs to the GcvH family.</text>
</comment>
<dbReference type="CDD" id="cd06848">
    <property type="entry name" value="GCS_H"/>
    <property type="match status" value="1"/>
</dbReference>
<dbReference type="AlphaFoldDB" id="A0A921AW36"/>
<proteinExistence type="inferred from homology"/>
<protein>
    <recommendedName>
        <fullName evidence="3">Glycine cleavage system H protein</fullName>
    </recommendedName>
</protein>
<dbReference type="EMBL" id="DYZA01000144">
    <property type="protein sequence ID" value="HJD97410.1"/>
    <property type="molecule type" value="Genomic_DNA"/>
</dbReference>
<dbReference type="HAMAP" id="MF_00272">
    <property type="entry name" value="GcvH"/>
    <property type="match status" value="1"/>
</dbReference>
<keyword evidence="2 3" id="KW-0450">Lipoyl</keyword>
<dbReference type="NCBIfam" id="NF002270">
    <property type="entry name" value="PRK01202.1"/>
    <property type="match status" value="1"/>
</dbReference>
<comment type="subunit">
    <text evidence="3">The glycine cleavage system is composed of four proteins: P, T, L and H.</text>
</comment>
<evidence type="ECO:0000313" key="7">
    <source>
        <dbReference type="Proteomes" id="UP000698963"/>
    </source>
</evidence>
<organism evidence="6 7">
    <name type="scientific">Mailhella massiliensis</name>
    <dbReference type="NCBI Taxonomy" id="1903261"/>
    <lineage>
        <taxon>Bacteria</taxon>
        <taxon>Pseudomonadati</taxon>
        <taxon>Thermodesulfobacteriota</taxon>
        <taxon>Desulfovibrionia</taxon>
        <taxon>Desulfovibrionales</taxon>
        <taxon>Desulfovibrionaceae</taxon>
        <taxon>Mailhella</taxon>
    </lineage>
</organism>
<evidence type="ECO:0000313" key="6">
    <source>
        <dbReference type="EMBL" id="HJD97410.1"/>
    </source>
</evidence>
<dbReference type="InterPro" id="IPR017453">
    <property type="entry name" value="GCV_H_sub"/>
</dbReference>
<dbReference type="PANTHER" id="PTHR11715">
    <property type="entry name" value="GLYCINE CLEAVAGE SYSTEM H PROTEIN"/>
    <property type="match status" value="1"/>
</dbReference>
<dbReference type="PANTHER" id="PTHR11715:SF3">
    <property type="entry name" value="GLYCINE CLEAVAGE SYSTEM H PROTEIN-RELATED"/>
    <property type="match status" value="1"/>
</dbReference>
<comment type="function">
    <text evidence="3">The glycine cleavage system catalyzes the degradation of glycine. The H protein shuttles the methylamine group of glycine from the P protein to the T protein.</text>
</comment>
<comment type="caution">
    <text evidence="6">The sequence shown here is derived from an EMBL/GenBank/DDBJ whole genome shotgun (WGS) entry which is preliminary data.</text>
</comment>
<dbReference type="Proteomes" id="UP000698963">
    <property type="component" value="Unassembled WGS sequence"/>
</dbReference>
<reference evidence="6" key="2">
    <citation type="submission" date="2021-09" db="EMBL/GenBank/DDBJ databases">
        <authorList>
            <person name="Gilroy R."/>
        </authorList>
    </citation>
    <scope>NUCLEOTIDE SEQUENCE</scope>
    <source>
        <strain evidence="6">ChiGjej2B2-19336</strain>
    </source>
</reference>
<dbReference type="SUPFAM" id="SSF51230">
    <property type="entry name" value="Single hybrid motif"/>
    <property type="match status" value="1"/>
</dbReference>
<sequence>MAKTVAELSLPANLKYTDEHIWARVEGDEIVVGVSDYAQDQLGEVVYVDLPSEGDSFGAGDEFGEVESIKSVNKLFMPVSGEVTAVNGELADTPTLLNASCYEKGWLIRVKPEDMAAVDALMSADAYKASL</sequence>
<dbReference type="PROSITE" id="PS00189">
    <property type="entry name" value="LIPOYL"/>
    <property type="match status" value="1"/>
</dbReference>
<dbReference type="InterPro" id="IPR011053">
    <property type="entry name" value="Single_hybrid_motif"/>
</dbReference>
<dbReference type="GO" id="GO:0005829">
    <property type="term" value="C:cytosol"/>
    <property type="evidence" value="ECO:0007669"/>
    <property type="project" value="TreeGrafter"/>
</dbReference>
<reference evidence="6" key="1">
    <citation type="journal article" date="2021" name="PeerJ">
        <title>Extensive microbial diversity within the chicken gut microbiome revealed by metagenomics and culture.</title>
        <authorList>
            <person name="Gilroy R."/>
            <person name="Ravi A."/>
            <person name="Getino M."/>
            <person name="Pursley I."/>
            <person name="Horton D.L."/>
            <person name="Alikhan N.F."/>
            <person name="Baker D."/>
            <person name="Gharbi K."/>
            <person name="Hall N."/>
            <person name="Watson M."/>
            <person name="Adriaenssens E.M."/>
            <person name="Foster-Nyarko E."/>
            <person name="Jarju S."/>
            <person name="Secka A."/>
            <person name="Antonio M."/>
            <person name="Oren A."/>
            <person name="Chaudhuri R.R."/>
            <person name="La Ragione R."/>
            <person name="Hildebrand F."/>
            <person name="Pallen M.J."/>
        </authorList>
    </citation>
    <scope>NUCLEOTIDE SEQUENCE</scope>
    <source>
        <strain evidence="6">ChiGjej2B2-19336</strain>
    </source>
</reference>
<evidence type="ECO:0000256" key="3">
    <source>
        <dbReference type="HAMAP-Rule" id="MF_00272"/>
    </source>
</evidence>
<feature type="modified residue" description="N6-lipoyllysine" evidence="3 4">
    <location>
        <position position="70"/>
    </location>
</feature>
<comment type="cofactor">
    <cofactor evidence="3">
        <name>(R)-lipoate</name>
        <dbReference type="ChEBI" id="CHEBI:83088"/>
    </cofactor>
    <text evidence="3">Binds 1 lipoyl cofactor covalently.</text>
</comment>
<dbReference type="Pfam" id="PF01597">
    <property type="entry name" value="GCV_H"/>
    <property type="match status" value="1"/>
</dbReference>
<evidence type="ECO:0000259" key="5">
    <source>
        <dbReference type="PROSITE" id="PS50968"/>
    </source>
</evidence>
<dbReference type="GO" id="GO:0019464">
    <property type="term" value="P:glycine decarboxylation via glycine cleavage system"/>
    <property type="evidence" value="ECO:0007669"/>
    <property type="project" value="UniProtKB-UniRule"/>
</dbReference>
<feature type="domain" description="Lipoyl-binding" evidence="5">
    <location>
        <begin position="29"/>
        <end position="111"/>
    </location>
</feature>
<evidence type="ECO:0000256" key="4">
    <source>
        <dbReference type="PIRSR" id="PIRSR617453-50"/>
    </source>
</evidence>
<dbReference type="InterPro" id="IPR002930">
    <property type="entry name" value="GCV_H"/>
</dbReference>
<dbReference type="GO" id="GO:0005960">
    <property type="term" value="C:glycine cleavage complex"/>
    <property type="evidence" value="ECO:0007669"/>
    <property type="project" value="InterPro"/>
</dbReference>
<evidence type="ECO:0000256" key="1">
    <source>
        <dbReference type="ARBA" id="ARBA00009249"/>
    </source>
</evidence>
<name>A0A921AW36_9BACT</name>
<dbReference type="GO" id="GO:0009249">
    <property type="term" value="P:protein lipoylation"/>
    <property type="evidence" value="ECO:0007669"/>
    <property type="project" value="TreeGrafter"/>
</dbReference>
<dbReference type="RefSeq" id="WP_304122468.1">
    <property type="nucleotide sequence ID" value="NZ_DYZA01000144.1"/>
</dbReference>